<proteinExistence type="predicted"/>
<feature type="region of interest" description="Disordered" evidence="1">
    <location>
        <begin position="158"/>
        <end position="213"/>
    </location>
</feature>
<feature type="compositionally biased region" description="Polar residues" evidence="1">
    <location>
        <begin position="201"/>
        <end position="213"/>
    </location>
</feature>
<name>A0AAW1U6W2_9CUCU</name>
<evidence type="ECO:0000256" key="1">
    <source>
        <dbReference type="SAM" id="MobiDB-lite"/>
    </source>
</evidence>
<reference evidence="2 3" key="1">
    <citation type="submission" date="2023-03" db="EMBL/GenBank/DDBJ databases">
        <title>Genome insight into feeding habits of ladybird beetles.</title>
        <authorList>
            <person name="Li H.-S."/>
            <person name="Huang Y.-H."/>
            <person name="Pang H."/>
        </authorList>
    </citation>
    <scope>NUCLEOTIDE SEQUENCE [LARGE SCALE GENOMIC DNA]</scope>
    <source>
        <strain evidence="2">SYSU_2023b</strain>
        <tissue evidence="2">Whole body</tissue>
    </source>
</reference>
<organism evidence="2 3">
    <name type="scientific">Henosepilachna vigintioctopunctata</name>
    <dbReference type="NCBI Taxonomy" id="420089"/>
    <lineage>
        <taxon>Eukaryota</taxon>
        <taxon>Metazoa</taxon>
        <taxon>Ecdysozoa</taxon>
        <taxon>Arthropoda</taxon>
        <taxon>Hexapoda</taxon>
        <taxon>Insecta</taxon>
        <taxon>Pterygota</taxon>
        <taxon>Neoptera</taxon>
        <taxon>Endopterygota</taxon>
        <taxon>Coleoptera</taxon>
        <taxon>Polyphaga</taxon>
        <taxon>Cucujiformia</taxon>
        <taxon>Coccinelloidea</taxon>
        <taxon>Coccinellidae</taxon>
        <taxon>Epilachninae</taxon>
        <taxon>Epilachnini</taxon>
        <taxon>Henosepilachna</taxon>
    </lineage>
</organism>
<dbReference type="EMBL" id="JARQZJ010000036">
    <property type="protein sequence ID" value="KAK9876397.1"/>
    <property type="molecule type" value="Genomic_DNA"/>
</dbReference>
<accession>A0AAW1U6W2</accession>
<dbReference type="Proteomes" id="UP001431783">
    <property type="component" value="Unassembled WGS sequence"/>
</dbReference>
<comment type="caution">
    <text evidence="2">The sequence shown here is derived from an EMBL/GenBank/DDBJ whole genome shotgun (WGS) entry which is preliminary data.</text>
</comment>
<keyword evidence="3" id="KW-1185">Reference proteome</keyword>
<dbReference type="AlphaFoldDB" id="A0AAW1U6W2"/>
<evidence type="ECO:0000313" key="3">
    <source>
        <dbReference type="Proteomes" id="UP001431783"/>
    </source>
</evidence>
<evidence type="ECO:0000313" key="2">
    <source>
        <dbReference type="EMBL" id="KAK9876397.1"/>
    </source>
</evidence>
<protein>
    <submittedName>
        <fullName evidence="2">Uncharacterized protein</fullName>
    </submittedName>
</protein>
<sequence>MANDEDVESDHSGVSEKLRNKCEKICGHCNKEVTKSVKCFKCKVDFQPSCLVQASNKKSTACVHVAKQEMQPMATTRQVYELADETLFQNEQVENQFLKMKIKYLEKLLLESQSKNKILIQNNELLLEKIHSYDKKTQIDNNRAVSERDNILRVRRDKVNSTSLSLDSSSKPEVDVANKQNSVSSRSASMLGPKNVKDMSQKPSQTSLTTSEVEVQKHNYEDIEINTKRSKSLHHTSNSMNEMTSYVSDEQWKIVERPKKQVKKLICTGLKKTDGTINFQGAQRKKWVYVGRIIEKEVSETTIESYIKGEVQGDIEVKKLETKGQNSAFSVGFSSTKDYERVCCPEFWPEGVVVREFSFRNFFSKTKIPPRIG</sequence>
<feature type="compositionally biased region" description="Polar residues" evidence="1">
    <location>
        <begin position="178"/>
        <end position="188"/>
    </location>
</feature>
<gene>
    <name evidence="2" type="ORF">WA026_012709</name>
</gene>